<dbReference type="SUPFAM" id="SSF90123">
    <property type="entry name" value="ABC transporter transmembrane region"/>
    <property type="match status" value="1"/>
</dbReference>
<evidence type="ECO:0000256" key="6">
    <source>
        <dbReference type="ARBA" id="ARBA00023136"/>
    </source>
</evidence>
<organism evidence="10 11">
    <name type="scientific">Alicyclobacillus fastidiosus</name>
    <dbReference type="NCBI Taxonomy" id="392011"/>
    <lineage>
        <taxon>Bacteria</taxon>
        <taxon>Bacillati</taxon>
        <taxon>Bacillota</taxon>
        <taxon>Bacilli</taxon>
        <taxon>Bacillales</taxon>
        <taxon>Alicyclobacillaceae</taxon>
        <taxon>Alicyclobacillus</taxon>
    </lineage>
</organism>
<dbReference type="PROSITE" id="PS50929">
    <property type="entry name" value="ABC_TM1F"/>
    <property type="match status" value="1"/>
</dbReference>
<evidence type="ECO:0000256" key="5">
    <source>
        <dbReference type="ARBA" id="ARBA00022989"/>
    </source>
</evidence>
<feature type="transmembrane region" description="Helical" evidence="7">
    <location>
        <begin position="133"/>
        <end position="151"/>
    </location>
</feature>
<keyword evidence="4 10" id="KW-0067">ATP-binding</keyword>
<feature type="transmembrane region" description="Helical" evidence="7">
    <location>
        <begin position="157"/>
        <end position="174"/>
    </location>
</feature>
<keyword evidence="5 7" id="KW-1133">Transmembrane helix</keyword>
<gene>
    <name evidence="10" type="ORF">NZD89_24250</name>
</gene>
<keyword evidence="6 7" id="KW-0472">Membrane</keyword>
<dbReference type="Proteomes" id="UP001164761">
    <property type="component" value="Chromosome"/>
</dbReference>
<feature type="transmembrane region" description="Helical" evidence="7">
    <location>
        <begin position="12"/>
        <end position="32"/>
    </location>
</feature>
<evidence type="ECO:0000313" key="11">
    <source>
        <dbReference type="Proteomes" id="UP001164761"/>
    </source>
</evidence>
<dbReference type="InterPro" id="IPR027417">
    <property type="entry name" value="P-loop_NTPase"/>
</dbReference>
<dbReference type="GO" id="GO:0005524">
    <property type="term" value="F:ATP binding"/>
    <property type="evidence" value="ECO:0007669"/>
    <property type="project" value="UniProtKB-KW"/>
</dbReference>
<dbReference type="InterPro" id="IPR039421">
    <property type="entry name" value="Type_1_exporter"/>
</dbReference>
<dbReference type="SUPFAM" id="SSF52540">
    <property type="entry name" value="P-loop containing nucleoside triphosphate hydrolases"/>
    <property type="match status" value="1"/>
</dbReference>
<evidence type="ECO:0000259" key="9">
    <source>
        <dbReference type="PROSITE" id="PS50929"/>
    </source>
</evidence>
<evidence type="ECO:0000256" key="2">
    <source>
        <dbReference type="ARBA" id="ARBA00022692"/>
    </source>
</evidence>
<dbReference type="CDD" id="cd18548">
    <property type="entry name" value="ABC_6TM_Tm287_like"/>
    <property type="match status" value="1"/>
</dbReference>
<dbReference type="InterPro" id="IPR017871">
    <property type="entry name" value="ABC_transporter-like_CS"/>
</dbReference>
<dbReference type="PANTHER" id="PTHR43394:SF1">
    <property type="entry name" value="ATP-BINDING CASSETTE SUB-FAMILY B MEMBER 10, MITOCHONDRIAL"/>
    <property type="match status" value="1"/>
</dbReference>
<dbReference type="Gene3D" id="3.40.50.300">
    <property type="entry name" value="P-loop containing nucleotide triphosphate hydrolases"/>
    <property type="match status" value="1"/>
</dbReference>
<dbReference type="EMBL" id="CP104067">
    <property type="protein sequence ID" value="WAH41327.1"/>
    <property type="molecule type" value="Genomic_DNA"/>
</dbReference>
<protein>
    <submittedName>
        <fullName evidence="10">ABC transporter ATP-binding protein/permease</fullName>
    </submittedName>
</protein>
<comment type="subcellular location">
    <subcellularLocation>
        <location evidence="1">Cell membrane</location>
        <topology evidence="1">Multi-pass membrane protein</topology>
    </subcellularLocation>
</comment>
<dbReference type="InterPro" id="IPR036640">
    <property type="entry name" value="ABC1_TM_sf"/>
</dbReference>
<reference evidence="10" key="1">
    <citation type="submission" date="2022-08" db="EMBL/GenBank/DDBJ databases">
        <title>Alicyclobacillus fastidiosus DSM 17978, complete genome.</title>
        <authorList>
            <person name="Wang Q."/>
            <person name="Cai R."/>
            <person name="Wang Z."/>
        </authorList>
    </citation>
    <scope>NUCLEOTIDE SEQUENCE</scope>
    <source>
        <strain evidence="10">DSM 17978</strain>
    </source>
</reference>
<evidence type="ECO:0000313" key="10">
    <source>
        <dbReference type="EMBL" id="WAH41327.1"/>
    </source>
</evidence>
<feature type="transmembrane region" description="Helical" evidence="7">
    <location>
        <begin position="275"/>
        <end position="296"/>
    </location>
</feature>
<feature type="transmembrane region" description="Helical" evidence="7">
    <location>
        <begin position="242"/>
        <end position="263"/>
    </location>
</feature>
<dbReference type="InterPro" id="IPR003439">
    <property type="entry name" value="ABC_transporter-like_ATP-bd"/>
</dbReference>
<feature type="domain" description="ABC transporter" evidence="8">
    <location>
        <begin position="332"/>
        <end position="569"/>
    </location>
</feature>
<evidence type="ECO:0000256" key="4">
    <source>
        <dbReference type="ARBA" id="ARBA00022840"/>
    </source>
</evidence>
<proteinExistence type="predicted"/>
<dbReference type="RefSeq" id="WP_268005243.1">
    <property type="nucleotide sequence ID" value="NZ_BSUT01000001.1"/>
</dbReference>
<keyword evidence="2 7" id="KW-0812">Transmembrane</keyword>
<evidence type="ECO:0000256" key="1">
    <source>
        <dbReference type="ARBA" id="ARBA00004651"/>
    </source>
</evidence>
<evidence type="ECO:0000259" key="8">
    <source>
        <dbReference type="PROSITE" id="PS50893"/>
    </source>
</evidence>
<feature type="transmembrane region" description="Helical" evidence="7">
    <location>
        <begin position="52"/>
        <end position="77"/>
    </location>
</feature>
<dbReference type="InterPro" id="IPR011527">
    <property type="entry name" value="ABC1_TM_dom"/>
</dbReference>
<keyword evidence="3" id="KW-0547">Nucleotide-binding</keyword>
<dbReference type="Pfam" id="PF00005">
    <property type="entry name" value="ABC_tran"/>
    <property type="match status" value="1"/>
</dbReference>
<dbReference type="Gene3D" id="1.20.1560.10">
    <property type="entry name" value="ABC transporter type 1, transmembrane domain"/>
    <property type="match status" value="1"/>
</dbReference>
<dbReference type="InterPro" id="IPR003593">
    <property type="entry name" value="AAA+_ATPase"/>
</dbReference>
<dbReference type="Pfam" id="PF00664">
    <property type="entry name" value="ABC_membrane"/>
    <property type="match status" value="1"/>
</dbReference>
<dbReference type="PROSITE" id="PS00211">
    <property type="entry name" value="ABC_TRANSPORTER_1"/>
    <property type="match status" value="1"/>
</dbReference>
<accession>A0ABY6ZEQ5</accession>
<dbReference type="SMART" id="SM00382">
    <property type="entry name" value="AAA"/>
    <property type="match status" value="1"/>
</dbReference>
<evidence type="ECO:0000256" key="3">
    <source>
        <dbReference type="ARBA" id="ARBA00022741"/>
    </source>
</evidence>
<name>A0ABY6ZEQ5_9BACL</name>
<feature type="domain" description="ABC transmembrane type-1" evidence="9">
    <location>
        <begin position="17"/>
        <end position="298"/>
    </location>
</feature>
<dbReference type="PANTHER" id="PTHR43394">
    <property type="entry name" value="ATP-DEPENDENT PERMEASE MDL1, MITOCHONDRIAL"/>
    <property type="match status" value="1"/>
</dbReference>
<keyword evidence="11" id="KW-1185">Reference proteome</keyword>
<sequence>MRDLIRYLKPYWKVATLAPLCMILEVFMDVLQPKYMANIVNKGVIQLDLHQILVTGAIMVGITIIGLVAGVGCNVFASMASQNVGADIREALFKKVQTFSFRNLDKFQTGSLITRMTNDVTQMQNFIQMSQQGLIRAPGLAIGSIVMALTLSLRLGMILLVAAPALAIFLYFLIRASYPLFSTVQARLDGVNTVVQENLTGIRVVKAFVRSRFEIHRFQTANNAYTAMAVKAARVMALNMPVMNLILNVSAVAVLWYGGHAVWHGTMPLGNLIAFINYVTQILSSLMMLGMILTNISQAKVSADRIKQVLSTDPDITNKDHTASSFMVQGHVEFNHVSFSYGNNTEHELVLRDISFVAEPGQKVAIIGSTGAGKSSLVNLIPRLYDATRGDVRIDEIDVRDMDLGVLRSQIGMVLQESILFSGTIRENIAFGRPDAGDSDIEAAAKAAQAHDFIVGLPDGYDTVVGQRGVNLSGGQKQRIAIARALLVKPPILILDDSTSALDLSTESKLQLALRSLMQDATTLLIAQRISSVLDFEKILVLEDGKIVGEGTHQALMQTCEVYQDIYESQLGMNKFEFGKEVV</sequence>
<dbReference type="PROSITE" id="PS50893">
    <property type="entry name" value="ABC_TRANSPORTER_2"/>
    <property type="match status" value="1"/>
</dbReference>
<evidence type="ECO:0000256" key="7">
    <source>
        <dbReference type="SAM" id="Phobius"/>
    </source>
</evidence>